<dbReference type="OrthoDB" id="9807795at2"/>
<evidence type="ECO:0000313" key="2">
    <source>
        <dbReference type="EMBL" id="QDT90489.1"/>
    </source>
</evidence>
<evidence type="ECO:0000259" key="1">
    <source>
        <dbReference type="Pfam" id="PF00535"/>
    </source>
</evidence>
<protein>
    <submittedName>
        <fullName evidence="2">Glycosyl transferase family 2</fullName>
    </submittedName>
</protein>
<gene>
    <name evidence="2" type="ORF">Pan161_21410</name>
</gene>
<evidence type="ECO:0000313" key="3">
    <source>
        <dbReference type="Proteomes" id="UP000316855"/>
    </source>
</evidence>
<organism evidence="2 3">
    <name type="scientific">Gimesia algae</name>
    <dbReference type="NCBI Taxonomy" id="2527971"/>
    <lineage>
        <taxon>Bacteria</taxon>
        <taxon>Pseudomonadati</taxon>
        <taxon>Planctomycetota</taxon>
        <taxon>Planctomycetia</taxon>
        <taxon>Planctomycetales</taxon>
        <taxon>Planctomycetaceae</taxon>
        <taxon>Gimesia</taxon>
    </lineage>
</organism>
<reference evidence="2 3" key="1">
    <citation type="submission" date="2019-02" db="EMBL/GenBank/DDBJ databases">
        <title>Deep-cultivation of Planctomycetes and their phenomic and genomic characterization uncovers novel biology.</title>
        <authorList>
            <person name="Wiegand S."/>
            <person name="Jogler M."/>
            <person name="Boedeker C."/>
            <person name="Pinto D."/>
            <person name="Vollmers J."/>
            <person name="Rivas-Marin E."/>
            <person name="Kohn T."/>
            <person name="Peeters S.H."/>
            <person name="Heuer A."/>
            <person name="Rast P."/>
            <person name="Oberbeckmann S."/>
            <person name="Bunk B."/>
            <person name="Jeske O."/>
            <person name="Meyerdierks A."/>
            <person name="Storesund J.E."/>
            <person name="Kallscheuer N."/>
            <person name="Luecker S."/>
            <person name="Lage O.M."/>
            <person name="Pohl T."/>
            <person name="Merkel B.J."/>
            <person name="Hornburger P."/>
            <person name="Mueller R.-W."/>
            <person name="Bruemmer F."/>
            <person name="Labrenz M."/>
            <person name="Spormann A.M."/>
            <person name="Op den Camp H."/>
            <person name="Overmann J."/>
            <person name="Amann R."/>
            <person name="Jetten M.S.M."/>
            <person name="Mascher T."/>
            <person name="Medema M.H."/>
            <person name="Devos D.P."/>
            <person name="Kaster A.-K."/>
            <person name="Ovreas L."/>
            <person name="Rohde M."/>
            <person name="Galperin M.Y."/>
            <person name="Jogler C."/>
        </authorList>
    </citation>
    <scope>NUCLEOTIDE SEQUENCE [LARGE SCALE GENOMIC DNA]</scope>
    <source>
        <strain evidence="2 3">Pan161</strain>
    </source>
</reference>
<feature type="domain" description="Glycosyltransferase 2-like" evidence="1">
    <location>
        <begin position="21"/>
        <end position="127"/>
    </location>
</feature>
<keyword evidence="3" id="KW-1185">Reference proteome</keyword>
<dbReference type="KEGG" id="gax:Pan161_21410"/>
<dbReference type="Pfam" id="PF00535">
    <property type="entry name" value="Glycos_transf_2"/>
    <property type="match status" value="1"/>
</dbReference>
<name>A0A517VBX8_9PLAN</name>
<dbReference type="SUPFAM" id="SSF53448">
    <property type="entry name" value="Nucleotide-diphospho-sugar transferases"/>
    <property type="match status" value="1"/>
</dbReference>
<keyword evidence="2" id="KW-0808">Transferase</keyword>
<dbReference type="Gene3D" id="3.90.550.10">
    <property type="entry name" value="Spore Coat Polysaccharide Biosynthesis Protein SpsA, Chain A"/>
    <property type="match status" value="1"/>
</dbReference>
<dbReference type="GO" id="GO:0016740">
    <property type="term" value="F:transferase activity"/>
    <property type="evidence" value="ECO:0007669"/>
    <property type="project" value="UniProtKB-KW"/>
</dbReference>
<accession>A0A517VBX8</accession>
<dbReference type="AlphaFoldDB" id="A0A517VBX8"/>
<proteinExistence type="predicted"/>
<dbReference type="InterPro" id="IPR001173">
    <property type="entry name" value="Glyco_trans_2-like"/>
</dbReference>
<dbReference type="Proteomes" id="UP000316855">
    <property type="component" value="Chromosome"/>
</dbReference>
<dbReference type="EMBL" id="CP036343">
    <property type="protein sequence ID" value="QDT90489.1"/>
    <property type="molecule type" value="Genomic_DNA"/>
</dbReference>
<dbReference type="RefSeq" id="WP_145226468.1">
    <property type="nucleotide sequence ID" value="NZ_CP036343.1"/>
</dbReference>
<dbReference type="InterPro" id="IPR029044">
    <property type="entry name" value="Nucleotide-diphossugar_trans"/>
</dbReference>
<sequence>MKSDSPPRLTILMPIHRGLKWISSITATIDRSPVDCRIIVSDITLLDNTLDILEQRNQRDRRITFRRKQGAADWRIHVNELLTMVDSDFFSIMPQDDEFIPGYYESLLTALDSNPSAGLAFGVIDKLDLNKNEKSRMPGVPIPLGQKPAWQEAIYLDQHWNLGIPYRGVVRQKWNQPLPMFPYDFADQIWVFGIALQACLIEVPTAIYLKKYHDENTHSTWTPLSGETRQEVLRNEIKTKLASDPAAMHNALQELNQI</sequence>